<reference evidence="1 2" key="1">
    <citation type="submission" date="2018-09" db="EMBL/GenBank/DDBJ databases">
        <authorList>
            <person name="Postec A."/>
        </authorList>
    </citation>
    <scope>NUCLEOTIDE SEQUENCE [LARGE SCALE GENOMIC DNA]</scope>
    <source>
        <strain evidence="1">70B-A</strain>
    </source>
</reference>
<evidence type="ECO:0000313" key="2">
    <source>
        <dbReference type="Proteomes" id="UP000279029"/>
    </source>
</evidence>
<sequence length="49" mass="5923">MVFYTIVDGVFCLKGTYIILNVKDKYQEKKLRFVMSYAHISERFDRKDL</sequence>
<proteinExistence type="predicted"/>
<evidence type="ECO:0000313" key="1">
    <source>
        <dbReference type="EMBL" id="VDN46708.1"/>
    </source>
</evidence>
<organism evidence="1 2">
    <name type="scientific">Petrocella atlantisensis</name>
    <dbReference type="NCBI Taxonomy" id="2173034"/>
    <lineage>
        <taxon>Bacteria</taxon>
        <taxon>Bacillati</taxon>
        <taxon>Bacillota</taxon>
        <taxon>Clostridia</taxon>
        <taxon>Lachnospirales</taxon>
        <taxon>Vallitaleaceae</taxon>
        <taxon>Petrocella</taxon>
    </lineage>
</organism>
<accession>A0A3P7PCT9</accession>
<dbReference type="AlphaFoldDB" id="A0A3P7PCT9"/>
<dbReference type="KEGG" id="cbar:PATL70BA_0834"/>
<protein>
    <submittedName>
        <fullName evidence="1">Uncharacterized protein</fullName>
    </submittedName>
</protein>
<keyword evidence="2" id="KW-1185">Reference proteome</keyword>
<name>A0A3P7PCT9_9FIRM</name>
<gene>
    <name evidence="1" type="ORF">PATL70BA_0834</name>
</gene>
<dbReference type="EMBL" id="LR130778">
    <property type="protein sequence ID" value="VDN46708.1"/>
    <property type="molecule type" value="Genomic_DNA"/>
</dbReference>
<dbReference type="Proteomes" id="UP000279029">
    <property type="component" value="Chromosome"/>
</dbReference>